<dbReference type="InterPro" id="IPR012312">
    <property type="entry name" value="Hemerythrin-like"/>
</dbReference>
<dbReference type="RefSeq" id="WP_353649312.1">
    <property type="nucleotide sequence ID" value="NZ_CP159218.1"/>
</dbReference>
<organism evidence="2">
    <name type="scientific">Nakamurella sp. A5-74</name>
    <dbReference type="NCBI Taxonomy" id="3158264"/>
    <lineage>
        <taxon>Bacteria</taxon>
        <taxon>Bacillati</taxon>
        <taxon>Actinomycetota</taxon>
        <taxon>Actinomycetes</taxon>
        <taxon>Nakamurellales</taxon>
        <taxon>Nakamurellaceae</taxon>
        <taxon>Nakamurella</taxon>
    </lineage>
</organism>
<feature type="domain" description="Hemerythrin-like" evidence="1">
    <location>
        <begin position="14"/>
        <end position="135"/>
    </location>
</feature>
<accession>A0AAU8DPJ0</accession>
<dbReference type="Pfam" id="PF01814">
    <property type="entry name" value="Hemerythrin"/>
    <property type="match status" value="1"/>
</dbReference>
<dbReference type="EMBL" id="CP159218">
    <property type="protein sequence ID" value="XCG63697.1"/>
    <property type="molecule type" value="Genomic_DNA"/>
</dbReference>
<proteinExistence type="predicted"/>
<evidence type="ECO:0000313" key="2">
    <source>
        <dbReference type="EMBL" id="XCG63697.1"/>
    </source>
</evidence>
<dbReference type="AlphaFoldDB" id="A0AAU8DPJ0"/>
<gene>
    <name evidence="2" type="ORF">ABLG96_21355</name>
</gene>
<protein>
    <submittedName>
        <fullName evidence="2">Hemerythrin domain-containing protein</fullName>
    </submittedName>
</protein>
<evidence type="ECO:0000259" key="1">
    <source>
        <dbReference type="Pfam" id="PF01814"/>
    </source>
</evidence>
<dbReference type="Gene3D" id="1.20.120.520">
    <property type="entry name" value="nmb1532 protein domain like"/>
    <property type="match status" value="1"/>
</dbReference>
<sequence length="155" mass="17146">MSEREKARLVAWGHEMYRVHQHLRDALADAQDALSGAGPPELVRDLLVHCRGFCSALDRHHRGEDAVLFPAIRSAHPHLAPTLDRLTQDHSMIAHLIGGLEQALGSGDPAPVLDRHLEGLAAIMESHFRYEERQLRGILAELELDAPVESALGRP</sequence>
<name>A0AAU8DPJ0_9ACTN</name>
<dbReference type="CDD" id="cd12108">
    <property type="entry name" value="Hr-like"/>
    <property type="match status" value="1"/>
</dbReference>
<reference evidence="2" key="1">
    <citation type="submission" date="2024-05" db="EMBL/GenBank/DDBJ databases">
        <authorList>
            <person name="Cai S.Y."/>
            <person name="Jin L.M."/>
            <person name="Li H.R."/>
        </authorList>
    </citation>
    <scope>NUCLEOTIDE SEQUENCE</scope>
    <source>
        <strain evidence="2">A5-74</strain>
    </source>
</reference>